<evidence type="ECO:0000256" key="11">
    <source>
        <dbReference type="PIRSR" id="PIRSR600823-3"/>
    </source>
</evidence>
<dbReference type="GO" id="GO:0046872">
    <property type="term" value="F:metal ion binding"/>
    <property type="evidence" value="ECO:0007669"/>
    <property type="project" value="UniProtKB-UniRule"/>
</dbReference>
<comment type="subcellular location">
    <subcellularLocation>
        <location evidence="14">Secreted</location>
    </subcellularLocation>
</comment>
<protein>
    <recommendedName>
        <fullName evidence="14">Peroxidase</fullName>
        <ecNumber evidence="14">1.11.1.7</ecNumber>
    </recommendedName>
</protein>
<dbReference type="InterPro" id="IPR019793">
    <property type="entry name" value="Peroxidases_heam-ligand_BS"/>
</dbReference>
<feature type="disulfide bond" evidence="13">
    <location>
        <begin position="139"/>
        <end position="333"/>
    </location>
</feature>
<dbReference type="Gene3D" id="1.10.420.10">
    <property type="entry name" value="Peroxidase, domain 2"/>
    <property type="match status" value="1"/>
</dbReference>
<evidence type="ECO:0000256" key="3">
    <source>
        <dbReference type="ARBA" id="ARBA00022559"/>
    </source>
</evidence>
<dbReference type="PROSITE" id="PS50873">
    <property type="entry name" value="PEROXIDASE_4"/>
    <property type="match status" value="1"/>
</dbReference>
<feature type="binding site" evidence="10">
    <location>
        <position position="181"/>
    </location>
    <ligand>
        <name>substrate</name>
    </ligand>
</feature>
<dbReference type="PANTHER" id="PTHR31517:SF51">
    <property type="entry name" value="PEROXIDASE 55"/>
    <property type="match status" value="1"/>
</dbReference>
<feature type="binding site" evidence="11">
    <location>
        <position position="75"/>
    </location>
    <ligand>
        <name>Ca(2+)</name>
        <dbReference type="ChEBI" id="CHEBI:29108"/>
        <label>1</label>
    </ligand>
</feature>
<dbReference type="PRINTS" id="PR00458">
    <property type="entry name" value="PEROXIDASE"/>
</dbReference>
<feature type="binding site" evidence="11">
    <location>
        <position position="91"/>
    </location>
    <ligand>
        <name>Ca(2+)</name>
        <dbReference type="ChEBI" id="CHEBI:29108"/>
        <label>1</label>
    </ligand>
</feature>
<feature type="disulfide bond" evidence="13">
    <location>
        <begin position="218"/>
        <end position="244"/>
    </location>
</feature>
<evidence type="ECO:0000256" key="7">
    <source>
        <dbReference type="ARBA" id="ARBA00023004"/>
    </source>
</evidence>
<feature type="active site" description="Proton acceptor" evidence="9">
    <location>
        <position position="74"/>
    </location>
</feature>
<evidence type="ECO:0000256" key="12">
    <source>
        <dbReference type="PIRSR" id="PIRSR600823-4"/>
    </source>
</evidence>
<feature type="site" description="Transition state stabilizer" evidence="12">
    <location>
        <position position="70"/>
    </location>
</feature>
<feature type="binding site" evidence="11">
    <location>
        <position position="212"/>
    </location>
    <ligand>
        <name>Ca(2+)</name>
        <dbReference type="ChEBI" id="CHEBI:29108"/>
        <label>2</label>
    </ligand>
</feature>
<dbReference type="GO" id="GO:0006979">
    <property type="term" value="P:response to oxidative stress"/>
    <property type="evidence" value="ECO:0007669"/>
    <property type="project" value="UniProtKB-UniRule"/>
</dbReference>
<dbReference type="GO" id="GO:0042744">
    <property type="term" value="P:hydrogen peroxide catabolic process"/>
    <property type="evidence" value="ECO:0007669"/>
    <property type="project" value="UniProtKB-KW"/>
</dbReference>
<evidence type="ECO:0000256" key="4">
    <source>
        <dbReference type="ARBA" id="ARBA00022617"/>
    </source>
</evidence>
<feature type="binding site" evidence="11">
    <location>
        <position position="87"/>
    </location>
    <ligand>
        <name>Ca(2+)</name>
        <dbReference type="ChEBI" id="CHEBI:29108"/>
        <label>1</label>
    </ligand>
</feature>
<feature type="binding site" evidence="11">
    <location>
        <position position="105"/>
    </location>
    <ligand>
        <name>Ca(2+)</name>
        <dbReference type="ChEBI" id="CHEBI:29108"/>
        <label>1</label>
    </ligand>
</feature>
<keyword evidence="5 11" id="KW-0479">Metal-binding</keyword>
<evidence type="ECO:0000256" key="1">
    <source>
        <dbReference type="ARBA" id="ARBA00000189"/>
    </source>
</evidence>
<dbReference type="GO" id="GO:0140825">
    <property type="term" value="F:lactoperoxidase activity"/>
    <property type="evidence" value="ECO:0007669"/>
    <property type="project" value="UniProtKB-EC"/>
</dbReference>
<evidence type="ECO:0000256" key="13">
    <source>
        <dbReference type="PIRSR" id="PIRSR600823-5"/>
    </source>
</evidence>
<dbReference type="Pfam" id="PF00141">
    <property type="entry name" value="peroxidase"/>
    <property type="match status" value="1"/>
</dbReference>
<evidence type="ECO:0000256" key="10">
    <source>
        <dbReference type="PIRSR" id="PIRSR600823-2"/>
    </source>
</evidence>
<comment type="cofactor">
    <cofactor evidence="11 14">
        <name>Ca(2+)</name>
        <dbReference type="ChEBI" id="CHEBI:29108"/>
    </cofactor>
    <text evidence="11 14">Binds 2 calcium ions per subunit.</text>
</comment>
<comment type="similarity">
    <text evidence="14">Belongs to the peroxidase family. Classical plant (class III) peroxidase subfamily.</text>
</comment>
<evidence type="ECO:0000313" key="17">
    <source>
        <dbReference type="Proteomes" id="UP001202328"/>
    </source>
</evidence>
<comment type="function">
    <text evidence="14">Removal of H(2)O(2), oxidation of toxic reductants, biosynthesis and degradation of lignin, suberization, auxin catabolism, response to environmental stresses such as wounding, pathogen attack and oxidative stress.</text>
</comment>
<name>A0AAD4XPK4_9MAGN</name>
<keyword evidence="14" id="KW-0964">Secreted</keyword>
<dbReference type="AlphaFoldDB" id="A0AAD4XPK4"/>
<keyword evidence="6 14" id="KW-0560">Oxidoreductase</keyword>
<dbReference type="CDD" id="cd00693">
    <property type="entry name" value="secretory_peroxidase"/>
    <property type="match status" value="1"/>
</dbReference>
<feature type="binding site" evidence="11">
    <location>
        <position position="93"/>
    </location>
    <ligand>
        <name>Ca(2+)</name>
        <dbReference type="ChEBI" id="CHEBI:29108"/>
        <label>1</label>
    </ligand>
</feature>
<gene>
    <name evidence="16" type="ORF">MKW98_026227</name>
</gene>
<comment type="similarity">
    <text evidence="2">Belongs to the peroxidase family. Ascorbate peroxidase subfamily.</text>
</comment>
<evidence type="ECO:0000256" key="8">
    <source>
        <dbReference type="ARBA" id="ARBA00023157"/>
    </source>
</evidence>
<evidence type="ECO:0000259" key="15">
    <source>
        <dbReference type="PROSITE" id="PS50873"/>
    </source>
</evidence>
<organism evidence="16 17">
    <name type="scientific">Papaver atlanticum</name>
    <dbReference type="NCBI Taxonomy" id="357466"/>
    <lineage>
        <taxon>Eukaryota</taxon>
        <taxon>Viridiplantae</taxon>
        <taxon>Streptophyta</taxon>
        <taxon>Embryophyta</taxon>
        <taxon>Tracheophyta</taxon>
        <taxon>Spermatophyta</taxon>
        <taxon>Magnoliopsida</taxon>
        <taxon>Ranunculales</taxon>
        <taxon>Papaveraceae</taxon>
        <taxon>Papaveroideae</taxon>
        <taxon>Papaver</taxon>
    </lineage>
</organism>
<feature type="disulfide bond" evidence="13">
    <location>
        <begin position="76"/>
        <end position="90"/>
    </location>
</feature>
<feature type="binding site" description="axial binding residue" evidence="11">
    <location>
        <position position="211"/>
    </location>
    <ligand>
        <name>heme b</name>
        <dbReference type="ChEBI" id="CHEBI:60344"/>
    </ligand>
    <ligandPart>
        <name>Fe</name>
        <dbReference type="ChEBI" id="CHEBI:18248"/>
    </ligandPart>
</feature>
<comment type="cofactor">
    <cofactor evidence="11 14">
        <name>heme b</name>
        <dbReference type="ChEBI" id="CHEBI:60344"/>
    </cofactor>
    <text evidence="11 14">Binds 1 heme b (iron(II)-protoporphyrin IX) group per subunit.</text>
</comment>
<reference evidence="16" key="1">
    <citation type="submission" date="2022-04" db="EMBL/GenBank/DDBJ databases">
        <title>A functionally conserved STORR gene fusion in Papaver species that diverged 16.8 million years ago.</title>
        <authorList>
            <person name="Catania T."/>
        </authorList>
    </citation>
    <scope>NUCLEOTIDE SEQUENCE</scope>
    <source>
        <strain evidence="16">S-188037</strain>
    </source>
</reference>
<evidence type="ECO:0000256" key="14">
    <source>
        <dbReference type="RuleBase" id="RU362060"/>
    </source>
</evidence>
<keyword evidence="14" id="KW-0376">Hydrogen peroxide</keyword>
<dbReference type="EMBL" id="JAJJMB010006393">
    <property type="protein sequence ID" value="KAI3934819.1"/>
    <property type="molecule type" value="Genomic_DNA"/>
</dbReference>
<dbReference type="PANTHER" id="PTHR31517">
    <property type="match status" value="1"/>
</dbReference>
<dbReference type="SUPFAM" id="SSF48113">
    <property type="entry name" value="Heme-dependent peroxidases"/>
    <property type="match status" value="1"/>
</dbReference>
<dbReference type="GO" id="GO:0020037">
    <property type="term" value="F:heme binding"/>
    <property type="evidence" value="ECO:0007669"/>
    <property type="project" value="UniProtKB-UniRule"/>
</dbReference>
<feature type="binding site" evidence="11">
    <location>
        <position position="259"/>
    </location>
    <ligand>
        <name>Ca(2+)</name>
        <dbReference type="ChEBI" id="CHEBI:29108"/>
        <label>2</label>
    </ligand>
</feature>
<feature type="signal peptide" evidence="14">
    <location>
        <begin position="1"/>
        <end position="26"/>
    </location>
</feature>
<sequence>MGLMLHFFLTVVFVFFSISSLSFVNSASPTSFSVGFYDQSCPAVEKIIHDELVKKMSPIAHNITIPGILRLFFHDCNVQNNCFVLCVHGCDGSILILPTDDNNSERNATINLSLAQDAFDLVNKAKEALEEECPGVVSCADILAILARDVVNWWKGPNWEVEKGRKDGLISNAAEAELLMPKSNEKIHTLIRRFESVGLSTADLVTLSGAHTVGVTQCKEFATRVFYNDTTLNSTTRSKVMDECNFPQMEGIAALDQQTPFLFNNSYYKRLRERKGLLLSDHVLAFGENEFSRDLVDRYAADQKLFVEFAKAMVKMGRVGVKTGSDGETRRDCTKFN</sequence>
<evidence type="ECO:0000313" key="16">
    <source>
        <dbReference type="EMBL" id="KAI3934819.1"/>
    </source>
</evidence>
<dbReference type="FunFam" id="1.10.420.10:FF:000001">
    <property type="entry name" value="Peroxidase"/>
    <property type="match status" value="1"/>
</dbReference>
<keyword evidence="7 11" id="KW-0408">Iron</keyword>
<dbReference type="EC" id="1.11.1.7" evidence="14"/>
<feature type="binding site" evidence="11">
    <location>
        <position position="256"/>
    </location>
    <ligand>
        <name>Ca(2+)</name>
        <dbReference type="ChEBI" id="CHEBI:29108"/>
        <label>2</label>
    </ligand>
</feature>
<dbReference type="InterPro" id="IPR033905">
    <property type="entry name" value="Secretory_peroxidase"/>
</dbReference>
<keyword evidence="17" id="KW-1185">Reference proteome</keyword>
<keyword evidence="4 14" id="KW-0349">Heme</keyword>
<keyword evidence="8 13" id="KW-1015">Disulfide bond</keyword>
<dbReference type="Proteomes" id="UP001202328">
    <property type="component" value="Unassembled WGS sequence"/>
</dbReference>
<evidence type="ECO:0000256" key="2">
    <source>
        <dbReference type="ARBA" id="ARBA00006873"/>
    </source>
</evidence>
<feature type="domain" description="Plant heme peroxidase family profile" evidence="15">
    <location>
        <begin position="31"/>
        <end position="337"/>
    </location>
</feature>
<feature type="disulfide bond" evidence="13">
    <location>
        <begin position="41"/>
        <end position="133"/>
    </location>
</feature>
<dbReference type="Gene3D" id="1.10.520.10">
    <property type="match status" value="1"/>
</dbReference>
<dbReference type="PROSITE" id="PS00435">
    <property type="entry name" value="PEROXIDASE_1"/>
    <property type="match status" value="1"/>
</dbReference>
<feature type="binding site" evidence="11">
    <location>
        <position position="89"/>
    </location>
    <ligand>
        <name>Ca(2+)</name>
        <dbReference type="ChEBI" id="CHEBI:29108"/>
        <label>1</label>
    </ligand>
</feature>
<accession>A0AAD4XPK4</accession>
<keyword evidence="14" id="KW-0732">Signal</keyword>
<dbReference type="InterPro" id="IPR002016">
    <property type="entry name" value="Haem_peroxidase"/>
</dbReference>
<dbReference type="PRINTS" id="PR00461">
    <property type="entry name" value="PLPEROXIDASE"/>
</dbReference>
<comment type="caution">
    <text evidence="16">The sequence shown here is derived from an EMBL/GenBank/DDBJ whole genome shotgun (WGS) entry which is preliminary data.</text>
</comment>
<dbReference type="GO" id="GO:0005576">
    <property type="term" value="C:extracellular region"/>
    <property type="evidence" value="ECO:0007669"/>
    <property type="project" value="UniProtKB-SubCell"/>
</dbReference>
<comment type="catalytic activity">
    <reaction evidence="1 14">
        <text>2 a phenolic donor + H2O2 = 2 a phenolic radical donor + 2 H2O</text>
        <dbReference type="Rhea" id="RHEA:56136"/>
        <dbReference type="ChEBI" id="CHEBI:15377"/>
        <dbReference type="ChEBI" id="CHEBI:16240"/>
        <dbReference type="ChEBI" id="CHEBI:139520"/>
        <dbReference type="ChEBI" id="CHEBI:139521"/>
        <dbReference type="EC" id="1.11.1.7"/>
    </reaction>
</comment>
<dbReference type="InterPro" id="IPR010255">
    <property type="entry name" value="Haem_peroxidase_sf"/>
</dbReference>
<keyword evidence="11 14" id="KW-0106">Calcium</keyword>
<evidence type="ECO:0000256" key="5">
    <source>
        <dbReference type="ARBA" id="ARBA00022723"/>
    </source>
</evidence>
<proteinExistence type="inferred from homology"/>
<dbReference type="InterPro" id="IPR000823">
    <property type="entry name" value="Peroxidase_pln"/>
</dbReference>
<evidence type="ECO:0000256" key="9">
    <source>
        <dbReference type="PIRSR" id="PIRSR600823-1"/>
    </source>
</evidence>
<feature type="chain" id="PRO_5041775566" description="Peroxidase" evidence="14">
    <location>
        <begin position="27"/>
        <end position="337"/>
    </location>
</feature>
<evidence type="ECO:0000256" key="6">
    <source>
        <dbReference type="ARBA" id="ARBA00023002"/>
    </source>
</evidence>
<keyword evidence="3 14" id="KW-0575">Peroxidase</keyword>